<evidence type="ECO:0000256" key="1">
    <source>
        <dbReference type="SAM" id="MobiDB-lite"/>
    </source>
</evidence>
<accession>A0A6L2M099</accession>
<gene>
    <name evidence="2" type="ORF">Tci_037952</name>
</gene>
<dbReference type="AlphaFoldDB" id="A0A6L2M099"/>
<comment type="caution">
    <text evidence="2">The sequence shown here is derived from an EMBL/GenBank/DDBJ whole genome shotgun (WGS) entry which is preliminary data.</text>
</comment>
<sequence>MVNDITMLSKEGKVASSKALDVGLIVTECSGTKSDKQDTSNKSGNDADTKDAYIRPVNDQAPLAEKCVFNANHDACIIKFLKEVNSRVKVQSPKTRNSNNPVEPKDSYSETWWIPTGRIFHTFGLRWVPTGKIFTSSTTKVDCKPPNGSNKDITNPYKCDQTLNVRAGAVDPTLFTQKARNDLLLVQIYVDDIIYTSTNTAMCNELANMMTTKFKMSMMRADVILFRIYKFLKVPEASS</sequence>
<feature type="region of interest" description="Disordered" evidence="1">
    <location>
        <begin position="31"/>
        <end position="50"/>
    </location>
</feature>
<reference evidence="2" key="1">
    <citation type="journal article" date="2019" name="Sci. Rep.">
        <title>Draft genome of Tanacetum cinerariifolium, the natural source of mosquito coil.</title>
        <authorList>
            <person name="Yamashiro T."/>
            <person name="Shiraishi A."/>
            <person name="Satake H."/>
            <person name="Nakayama K."/>
        </authorList>
    </citation>
    <scope>NUCLEOTIDE SEQUENCE</scope>
</reference>
<dbReference type="EMBL" id="BKCJ010005301">
    <property type="protein sequence ID" value="GEU65974.1"/>
    <property type="molecule type" value="Genomic_DNA"/>
</dbReference>
<keyword evidence="2" id="KW-0808">Transferase</keyword>
<organism evidence="2">
    <name type="scientific">Tanacetum cinerariifolium</name>
    <name type="common">Dalmatian daisy</name>
    <name type="synonym">Chrysanthemum cinerariifolium</name>
    <dbReference type="NCBI Taxonomy" id="118510"/>
    <lineage>
        <taxon>Eukaryota</taxon>
        <taxon>Viridiplantae</taxon>
        <taxon>Streptophyta</taxon>
        <taxon>Embryophyta</taxon>
        <taxon>Tracheophyta</taxon>
        <taxon>Spermatophyta</taxon>
        <taxon>Magnoliopsida</taxon>
        <taxon>eudicotyledons</taxon>
        <taxon>Gunneridae</taxon>
        <taxon>Pentapetalae</taxon>
        <taxon>asterids</taxon>
        <taxon>campanulids</taxon>
        <taxon>Asterales</taxon>
        <taxon>Asteraceae</taxon>
        <taxon>Asteroideae</taxon>
        <taxon>Anthemideae</taxon>
        <taxon>Anthemidinae</taxon>
        <taxon>Tanacetum</taxon>
    </lineage>
</organism>
<proteinExistence type="predicted"/>
<feature type="compositionally biased region" description="Basic and acidic residues" evidence="1">
    <location>
        <begin position="33"/>
        <end position="50"/>
    </location>
</feature>
<name>A0A6L2M099_TANCI</name>
<dbReference type="GO" id="GO:0003964">
    <property type="term" value="F:RNA-directed DNA polymerase activity"/>
    <property type="evidence" value="ECO:0007669"/>
    <property type="project" value="UniProtKB-KW"/>
</dbReference>
<keyword evidence="2" id="KW-0695">RNA-directed DNA polymerase</keyword>
<keyword evidence="2" id="KW-0548">Nucleotidyltransferase</keyword>
<protein>
    <submittedName>
        <fullName evidence="2">Reverse transcriptase</fullName>
    </submittedName>
</protein>
<evidence type="ECO:0000313" key="2">
    <source>
        <dbReference type="EMBL" id="GEU65974.1"/>
    </source>
</evidence>